<dbReference type="Pfam" id="PF20577">
    <property type="entry name" value="Phage_ORF5"/>
    <property type="match status" value="1"/>
</dbReference>
<protein>
    <submittedName>
        <fullName evidence="2">Nonstructural protein</fullName>
    </submittedName>
</protein>
<organism evidence="2">
    <name type="scientific">Peromfec virus RodF8_40</name>
    <dbReference type="NCBI Taxonomy" id="2929374"/>
    <lineage>
        <taxon>Viruses</taxon>
        <taxon>Monodnaviria</taxon>
        <taxon>Sangervirae</taxon>
        <taxon>Phixviricota</taxon>
        <taxon>Malgrandaviricetes</taxon>
        <taxon>Petitvirales</taxon>
        <taxon>Microviridae</taxon>
    </lineage>
</organism>
<proteinExistence type="predicted"/>
<evidence type="ECO:0000256" key="1">
    <source>
        <dbReference type="SAM" id="MobiDB-lite"/>
    </source>
</evidence>
<name>A0A976N1T6_9VIRU</name>
<dbReference type="EMBL" id="OM869637">
    <property type="protein sequence ID" value="UPW41617.1"/>
    <property type="molecule type" value="Genomic_DNA"/>
</dbReference>
<reference evidence="2" key="1">
    <citation type="submission" date="2022-02" db="EMBL/GenBank/DDBJ databases">
        <title>Towards deciphering the DNA virus diversity associated with rodent species in the families Cricetidae and Heteromyidae.</title>
        <authorList>
            <person name="Lund M."/>
            <person name="Larsen B.B."/>
            <person name="Gryseels S."/>
            <person name="Kraberger S."/>
            <person name="Rowsey D.M."/>
            <person name="Steger L."/>
            <person name="Yule K.M."/>
            <person name="Upham N.S."/>
            <person name="Worobey M."/>
            <person name="Van Doorslaer K."/>
            <person name="Varsani A."/>
        </authorList>
    </citation>
    <scope>NUCLEOTIDE SEQUENCE</scope>
    <source>
        <strain evidence="2">NeonRodF8_40</strain>
    </source>
</reference>
<dbReference type="InterPro" id="IPR046781">
    <property type="entry name" value="Phage_ORF5"/>
</dbReference>
<sequence length="132" mass="14606">MTQAGIYSLLDVKSKMYGPLITFISDEVAIRNIQEMFISGDKRSLFCMYPQDYILFCLGHYDNATGQLIPLPAPALVINGMEVASRALEDIERRRALTERLEGIHASSPAVNPHVNPELPKGKSGKSKQSVN</sequence>
<evidence type="ECO:0000313" key="2">
    <source>
        <dbReference type="EMBL" id="UPW41617.1"/>
    </source>
</evidence>
<feature type="region of interest" description="Disordered" evidence="1">
    <location>
        <begin position="102"/>
        <end position="132"/>
    </location>
</feature>
<accession>A0A976N1T6</accession>